<organism evidence="2 3">
    <name type="scientific">Agrocybe chaxingu</name>
    <dbReference type="NCBI Taxonomy" id="84603"/>
    <lineage>
        <taxon>Eukaryota</taxon>
        <taxon>Fungi</taxon>
        <taxon>Dikarya</taxon>
        <taxon>Basidiomycota</taxon>
        <taxon>Agaricomycotina</taxon>
        <taxon>Agaricomycetes</taxon>
        <taxon>Agaricomycetidae</taxon>
        <taxon>Agaricales</taxon>
        <taxon>Agaricineae</taxon>
        <taxon>Strophariaceae</taxon>
        <taxon>Agrocybe</taxon>
    </lineage>
</organism>
<feature type="region of interest" description="Disordered" evidence="1">
    <location>
        <begin position="101"/>
        <end position="120"/>
    </location>
</feature>
<reference evidence="2" key="1">
    <citation type="submission" date="2022-07" db="EMBL/GenBank/DDBJ databases">
        <title>Genome Sequence of Agrocybe chaxingu.</title>
        <authorList>
            <person name="Buettner E."/>
        </authorList>
    </citation>
    <scope>NUCLEOTIDE SEQUENCE</scope>
    <source>
        <strain evidence="2">MP-N11</strain>
    </source>
</reference>
<feature type="compositionally biased region" description="Basic and acidic residues" evidence="1">
    <location>
        <begin position="816"/>
        <end position="830"/>
    </location>
</feature>
<evidence type="ECO:0000313" key="2">
    <source>
        <dbReference type="EMBL" id="KAJ3502354.1"/>
    </source>
</evidence>
<feature type="region of interest" description="Disordered" evidence="1">
    <location>
        <begin position="33"/>
        <end position="93"/>
    </location>
</feature>
<evidence type="ECO:0000256" key="1">
    <source>
        <dbReference type="SAM" id="MobiDB-lite"/>
    </source>
</evidence>
<feature type="region of interest" description="Disordered" evidence="1">
    <location>
        <begin position="381"/>
        <end position="453"/>
    </location>
</feature>
<keyword evidence="3" id="KW-1185">Reference proteome</keyword>
<protein>
    <submittedName>
        <fullName evidence="2">Uncharacterized protein</fullName>
    </submittedName>
</protein>
<sequence length="855" mass="95955">MADNSSTYTLGIAGDVDDLNSEFAFGRLPKANTHTLDDQTHQQLATSAESSEVRVKKRKREARERRPTPALPIPDEATPSSSASPSVQPNASRQALEEFFSWRPQDLQKDPRHSKSTSTREPQYFDMHLAEDLQLKNIVQVEDLADAISQVCNMYLSKNPAVYDIPPSGFPSPQKRSMTDVEYASIAGLPVSEKDVENAYKYKAAKFCSNVASTLAFDLDTWGPGLFTCRSRARLDYKVAKADALLDIDMKRLEELPLRHRENIALIAKYEIWHPVVWEFKSLTAGSEGTMEKLASLNGPFRWTTCRIGSRNKEDHCQHPQHTVDDEWSVTGRRTGPDSTTIWSDILQQTKGLEGTTEALSNFDLHEGKSINVVDFDDDVMNVNEEDDGSDNRDHYPFLESNSENSDPSSRNPAEEAYYSDDSTLTAVPSPQKRRRSLQTVQNYPADTELSLDDDEPEEIALQEEESQQSQTSEESDKCERIAQQGWAEAVINDATFIVFSSGNNEIHGVRHRASQTLYLSSRIDIANARGPAYGKLHTGLMLAGYRDALNRAIQLDRIVKLPKAIQPHLFSKLRFHPLDPYHKSMPGTDPATSSGGGNIKKRLVDQIYDGERTTMLLSPPLGMSGYPLKRRCFLKDAPPAGRPSGAIAKMHFALHKAITNKVFNVSLNQIEIRTGPRYAANFIMKLPVAKYLVPIYGLFDCSGEEDNLWALLMEDVGLSFSRLNVQRQGFAQFTENAYKFRTALSALHEAGYRHGSLDHHHLMMNKSCSVFFISLANCTNAEVTTCSQTSTSDPPERDQAAELKHLNKLIGPLEALDKEKKEKEKEKKEMKKKRRRAKKANPALSEEIDGDIRR</sequence>
<evidence type="ECO:0000313" key="3">
    <source>
        <dbReference type="Proteomes" id="UP001148786"/>
    </source>
</evidence>
<dbReference type="Proteomes" id="UP001148786">
    <property type="component" value="Unassembled WGS sequence"/>
</dbReference>
<feature type="compositionally biased region" description="Polar residues" evidence="1">
    <location>
        <begin position="78"/>
        <end position="93"/>
    </location>
</feature>
<dbReference type="AlphaFoldDB" id="A0A9W8JTQ5"/>
<feature type="compositionally biased region" description="Polar residues" evidence="1">
    <location>
        <begin position="41"/>
        <end position="50"/>
    </location>
</feature>
<feature type="compositionally biased region" description="Basic residues" evidence="1">
    <location>
        <begin position="831"/>
        <end position="840"/>
    </location>
</feature>
<gene>
    <name evidence="2" type="ORF">NLJ89_g8927</name>
</gene>
<feature type="region of interest" description="Disordered" evidence="1">
    <location>
        <begin position="810"/>
        <end position="855"/>
    </location>
</feature>
<feature type="compositionally biased region" description="Polar residues" evidence="1">
    <location>
        <begin position="400"/>
        <end position="412"/>
    </location>
</feature>
<comment type="caution">
    <text evidence="2">The sequence shown here is derived from an EMBL/GenBank/DDBJ whole genome shotgun (WGS) entry which is preliminary data.</text>
</comment>
<dbReference type="EMBL" id="JANKHO010001293">
    <property type="protein sequence ID" value="KAJ3502354.1"/>
    <property type="molecule type" value="Genomic_DNA"/>
</dbReference>
<proteinExistence type="predicted"/>
<dbReference type="OrthoDB" id="2931579at2759"/>
<name>A0A9W8JTQ5_9AGAR</name>
<accession>A0A9W8JTQ5</accession>